<organism evidence="2 3">
    <name type="scientific">Phaseolus angularis</name>
    <name type="common">Azuki bean</name>
    <name type="synonym">Vigna angularis</name>
    <dbReference type="NCBI Taxonomy" id="3914"/>
    <lineage>
        <taxon>Eukaryota</taxon>
        <taxon>Viridiplantae</taxon>
        <taxon>Streptophyta</taxon>
        <taxon>Embryophyta</taxon>
        <taxon>Tracheophyta</taxon>
        <taxon>Spermatophyta</taxon>
        <taxon>Magnoliopsida</taxon>
        <taxon>eudicotyledons</taxon>
        <taxon>Gunneridae</taxon>
        <taxon>Pentapetalae</taxon>
        <taxon>rosids</taxon>
        <taxon>fabids</taxon>
        <taxon>Fabales</taxon>
        <taxon>Fabaceae</taxon>
        <taxon>Papilionoideae</taxon>
        <taxon>50 kb inversion clade</taxon>
        <taxon>NPAAA clade</taxon>
        <taxon>indigoferoid/millettioid clade</taxon>
        <taxon>Phaseoleae</taxon>
        <taxon>Vigna</taxon>
    </lineage>
</organism>
<dbReference type="AlphaFoldDB" id="A0A0L9TW58"/>
<reference evidence="3" key="1">
    <citation type="journal article" date="2015" name="Proc. Natl. Acad. Sci. U.S.A.">
        <title>Genome sequencing of adzuki bean (Vigna angularis) provides insight into high starch and low fat accumulation and domestication.</title>
        <authorList>
            <person name="Yang K."/>
            <person name="Tian Z."/>
            <person name="Chen C."/>
            <person name="Luo L."/>
            <person name="Zhao B."/>
            <person name="Wang Z."/>
            <person name="Yu L."/>
            <person name="Li Y."/>
            <person name="Sun Y."/>
            <person name="Li W."/>
            <person name="Chen Y."/>
            <person name="Li Y."/>
            <person name="Zhang Y."/>
            <person name="Ai D."/>
            <person name="Zhao J."/>
            <person name="Shang C."/>
            <person name="Ma Y."/>
            <person name="Wu B."/>
            <person name="Wang M."/>
            <person name="Gao L."/>
            <person name="Sun D."/>
            <person name="Zhang P."/>
            <person name="Guo F."/>
            <person name="Wang W."/>
            <person name="Li Y."/>
            <person name="Wang J."/>
            <person name="Varshney R.K."/>
            <person name="Wang J."/>
            <person name="Ling H.Q."/>
            <person name="Wan P."/>
        </authorList>
    </citation>
    <scope>NUCLEOTIDE SEQUENCE</scope>
    <source>
        <strain evidence="3">cv. Jingnong 6</strain>
    </source>
</reference>
<feature type="coiled-coil region" evidence="1">
    <location>
        <begin position="78"/>
        <end position="114"/>
    </location>
</feature>
<protein>
    <submittedName>
        <fullName evidence="2">Uncharacterized protein</fullName>
    </submittedName>
</protein>
<evidence type="ECO:0000313" key="2">
    <source>
        <dbReference type="EMBL" id="KOM34419.1"/>
    </source>
</evidence>
<keyword evidence="1" id="KW-0175">Coiled coil</keyword>
<name>A0A0L9TW58_PHAAN</name>
<gene>
    <name evidence="2" type="ORF">LR48_Vigan02g056900</name>
</gene>
<dbReference type="Proteomes" id="UP000053144">
    <property type="component" value="Chromosome 2"/>
</dbReference>
<evidence type="ECO:0000313" key="3">
    <source>
        <dbReference type="Proteomes" id="UP000053144"/>
    </source>
</evidence>
<evidence type="ECO:0000256" key="1">
    <source>
        <dbReference type="SAM" id="Coils"/>
    </source>
</evidence>
<dbReference type="EMBL" id="CM003372">
    <property type="protein sequence ID" value="KOM34419.1"/>
    <property type="molecule type" value="Genomic_DNA"/>
</dbReference>
<dbReference type="Gramene" id="KOM34419">
    <property type="protein sequence ID" value="KOM34419"/>
    <property type="gene ID" value="LR48_Vigan02g056900"/>
</dbReference>
<proteinExistence type="predicted"/>
<accession>A0A0L9TW58</accession>
<sequence length="144" mass="16027">MMNVGKLLGKVNLYVIHKVSEAVVVENEDEILYLCQGPADSGQGSGVEVGVQGVVEVQQEVEEGPLNCGGDLQRDDGVQVDTEEVDRVEEEVEMQSEEEVEVQSEEEVEVHREEEVEMHSEEELEVDIVVMAYLCSYPTVDVPF</sequence>